<evidence type="ECO:0000313" key="9">
    <source>
        <dbReference type="EMBL" id="BDG02555.1"/>
    </source>
</evidence>
<evidence type="ECO:0000256" key="5">
    <source>
        <dbReference type="PROSITE-ProRule" id="PRU00473"/>
    </source>
</evidence>
<keyword evidence="4" id="KW-0998">Cell outer membrane</keyword>
<dbReference type="InterPro" id="IPR028974">
    <property type="entry name" value="TSP_type-3_rpt"/>
</dbReference>
<organism evidence="9 10">
    <name type="scientific">Anaeromyxobacter oryzae</name>
    <dbReference type="NCBI Taxonomy" id="2918170"/>
    <lineage>
        <taxon>Bacteria</taxon>
        <taxon>Pseudomonadati</taxon>
        <taxon>Myxococcota</taxon>
        <taxon>Myxococcia</taxon>
        <taxon>Myxococcales</taxon>
        <taxon>Cystobacterineae</taxon>
        <taxon>Anaeromyxobacteraceae</taxon>
        <taxon>Anaeromyxobacter</taxon>
    </lineage>
</organism>
<dbReference type="EMBL" id="AP025591">
    <property type="protein sequence ID" value="BDG02555.1"/>
    <property type="molecule type" value="Genomic_DNA"/>
</dbReference>
<sequence length="446" mass="47627">MIRARALRLASVAGLALACAAGGKLRQNAQVVRADVDKARKSGALRCAPRELALAESNVEIADEEIAYGHGSRAKEHLETAERSAKRALDLSKACGPTQVTIAKKPPEYAKKPAVVIEKTDRDGDGVPDLEDRCPDVPGKPEFQGCPDTDGDGIPDSEDACPKDPGPKETQGCPVVKDTDGDGIPDDIDRCPLDPEDKDGFQDEDGCPDPDNDGDGIVDKLDACPNEPGPLENKGCPVLDRDGDGVPDAADRCPDVKGLKELAGCPDSDADGIADPDDKCPLNAGPKENGGCPDVDRDGDGIPDRLDKCPDQIGPAPDGCPKKYTLVEVKKERIEIKQQIHFAYAKATVLPDSFALLNQVVQVLSDFPKMKVSIEGHTDSTGPEANNMRLSQKRADGVRDYLVGKGVSPERLETVGFGPTKPIASNKTEKGRAQNRRTEFRIVTME</sequence>
<dbReference type="PANTHER" id="PTHR30329">
    <property type="entry name" value="STATOR ELEMENT OF FLAGELLAR MOTOR COMPLEX"/>
    <property type="match status" value="1"/>
</dbReference>
<evidence type="ECO:0000256" key="4">
    <source>
        <dbReference type="ARBA" id="ARBA00023237"/>
    </source>
</evidence>
<evidence type="ECO:0000256" key="2">
    <source>
        <dbReference type="ARBA" id="ARBA00022729"/>
    </source>
</evidence>
<feature type="domain" description="OmpA-like" evidence="8">
    <location>
        <begin position="329"/>
        <end position="446"/>
    </location>
</feature>
<dbReference type="Gene3D" id="3.30.1330.60">
    <property type="entry name" value="OmpA-like domain"/>
    <property type="match status" value="1"/>
</dbReference>
<evidence type="ECO:0000256" key="6">
    <source>
        <dbReference type="SAM" id="MobiDB-lite"/>
    </source>
</evidence>
<evidence type="ECO:0000259" key="8">
    <source>
        <dbReference type="PROSITE" id="PS51123"/>
    </source>
</evidence>
<dbReference type="RefSeq" id="WP_318653857.1">
    <property type="nucleotide sequence ID" value="NZ_AP025591.1"/>
</dbReference>
<dbReference type="PRINTS" id="PR01021">
    <property type="entry name" value="OMPADOMAIN"/>
</dbReference>
<dbReference type="InterPro" id="IPR050330">
    <property type="entry name" value="Bact_OuterMem_StrucFunc"/>
</dbReference>
<feature type="compositionally biased region" description="Basic and acidic residues" evidence="6">
    <location>
        <begin position="187"/>
        <end position="201"/>
    </location>
</feature>
<dbReference type="InterPro" id="IPR003367">
    <property type="entry name" value="Thrombospondin_3-like_rpt"/>
</dbReference>
<dbReference type="Pfam" id="PF00691">
    <property type="entry name" value="OmpA"/>
    <property type="match status" value="1"/>
</dbReference>
<feature type="chain" id="PRO_5047121783" description="OmpA-like domain-containing protein" evidence="7">
    <location>
        <begin position="21"/>
        <end position="446"/>
    </location>
</feature>
<accession>A0ABM7WT08</accession>
<dbReference type="PROSITE" id="PS51257">
    <property type="entry name" value="PROKAR_LIPOPROTEIN"/>
    <property type="match status" value="1"/>
</dbReference>
<keyword evidence="2 7" id="KW-0732">Signal</keyword>
<feature type="region of interest" description="Disordered" evidence="6">
    <location>
        <begin position="119"/>
        <end position="252"/>
    </location>
</feature>
<dbReference type="InterPro" id="IPR006664">
    <property type="entry name" value="OMP_bac"/>
</dbReference>
<keyword evidence="10" id="KW-1185">Reference proteome</keyword>
<gene>
    <name evidence="9" type="ORF">AMOR_15510</name>
</gene>
<dbReference type="PANTHER" id="PTHR30329:SF21">
    <property type="entry name" value="LIPOPROTEIN YIAD-RELATED"/>
    <property type="match status" value="1"/>
</dbReference>
<name>A0ABM7WT08_9BACT</name>
<feature type="compositionally biased region" description="Acidic residues" evidence="6">
    <location>
        <begin position="149"/>
        <end position="159"/>
    </location>
</feature>
<dbReference type="InterPro" id="IPR036737">
    <property type="entry name" value="OmpA-like_sf"/>
</dbReference>
<feature type="compositionally biased region" description="Basic and acidic residues" evidence="6">
    <location>
        <begin position="427"/>
        <end position="437"/>
    </location>
</feature>
<feature type="region of interest" description="Disordered" evidence="6">
    <location>
        <begin position="267"/>
        <end position="303"/>
    </location>
</feature>
<feature type="compositionally biased region" description="Acidic residues" evidence="6">
    <location>
        <begin position="202"/>
        <end position="216"/>
    </location>
</feature>
<dbReference type="SUPFAM" id="SSF103647">
    <property type="entry name" value="TSP type-3 repeat"/>
    <property type="match status" value="2"/>
</dbReference>
<protein>
    <recommendedName>
        <fullName evidence="8">OmpA-like domain-containing protein</fullName>
    </recommendedName>
</protein>
<dbReference type="Proteomes" id="UP001162891">
    <property type="component" value="Chromosome"/>
</dbReference>
<evidence type="ECO:0000256" key="3">
    <source>
        <dbReference type="ARBA" id="ARBA00023136"/>
    </source>
</evidence>
<feature type="compositionally biased region" description="Basic and acidic residues" evidence="6">
    <location>
        <begin position="239"/>
        <end position="252"/>
    </location>
</feature>
<reference evidence="10" key="1">
    <citation type="journal article" date="2022" name="Int. J. Syst. Evol. Microbiol.">
        <title>Anaeromyxobacter oryzae sp. nov., Anaeromyxobacter diazotrophicus sp. nov. and Anaeromyxobacter paludicola sp. nov., isolated from paddy soils.</title>
        <authorList>
            <person name="Itoh H."/>
            <person name="Xu Z."/>
            <person name="Mise K."/>
            <person name="Masuda Y."/>
            <person name="Ushijima N."/>
            <person name="Hayakawa C."/>
            <person name="Shiratori Y."/>
            <person name="Senoo K."/>
        </authorList>
    </citation>
    <scope>NUCLEOTIDE SEQUENCE [LARGE SCALE GENOMIC DNA]</scope>
    <source>
        <strain evidence="10">Red232</strain>
    </source>
</reference>
<evidence type="ECO:0000313" key="10">
    <source>
        <dbReference type="Proteomes" id="UP001162891"/>
    </source>
</evidence>
<dbReference type="Pfam" id="PF02412">
    <property type="entry name" value="TSP_3"/>
    <property type="match status" value="5"/>
</dbReference>
<feature type="signal peptide" evidence="7">
    <location>
        <begin position="1"/>
        <end position="20"/>
    </location>
</feature>
<dbReference type="CDD" id="cd07185">
    <property type="entry name" value="OmpA_C-like"/>
    <property type="match status" value="1"/>
</dbReference>
<feature type="region of interest" description="Disordered" evidence="6">
    <location>
        <begin position="414"/>
        <end position="437"/>
    </location>
</feature>
<dbReference type="SUPFAM" id="SSF103088">
    <property type="entry name" value="OmpA-like"/>
    <property type="match status" value="1"/>
</dbReference>
<dbReference type="PROSITE" id="PS51123">
    <property type="entry name" value="OMPA_2"/>
    <property type="match status" value="1"/>
</dbReference>
<feature type="compositionally biased region" description="Basic and acidic residues" evidence="6">
    <location>
        <begin position="294"/>
        <end position="303"/>
    </location>
</feature>
<feature type="compositionally biased region" description="Basic and acidic residues" evidence="6">
    <location>
        <begin position="119"/>
        <end position="135"/>
    </location>
</feature>
<keyword evidence="3 5" id="KW-0472">Membrane</keyword>
<evidence type="ECO:0000256" key="1">
    <source>
        <dbReference type="ARBA" id="ARBA00004442"/>
    </source>
</evidence>
<proteinExistence type="predicted"/>
<comment type="subcellular location">
    <subcellularLocation>
        <location evidence="1">Cell outer membrane</location>
    </subcellularLocation>
</comment>
<evidence type="ECO:0000256" key="7">
    <source>
        <dbReference type="SAM" id="SignalP"/>
    </source>
</evidence>
<dbReference type="Gene3D" id="4.10.1080.10">
    <property type="entry name" value="TSP type-3 repeat"/>
    <property type="match status" value="1"/>
</dbReference>
<dbReference type="InterPro" id="IPR006665">
    <property type="entry name" value="OmpA-like"/>
</dbReference>